<evidence type="ECO:0000256" key="5">
    <source>
        <dbReference type="ARBA" id="ARBA00058905"/>
    </source>
</evidence>
<dbReference type="Pfam" id="PF01915">
    <property type="entry name" value="Glyco_hydro_3_C"/>
    <property type="match status" value="1"/>
</dbReference>
<dbReference type="InterPro" id="IPR017853">
    <property type="entry name" value="GH"/>
</dbReference>
<evidence type="ECO:0000313" key="10">
    <source>
        <dbReference type="Proteomes" id="UP000029050"/>
    </source>
</evidence>
<dbReference type="NCBIfam" id="NF011678">
    <property type="entry name" value="PRK15098.1"/>
    <property type="match status" value="1"/>
</dbReference>
<dbReference type="STRING" id="218140.BPSY_0602"/>
<accession>A0A087CHR1</accession>
<comment type="function">
    <text evidence="5">Catalyzes the hydrolysis of a non-reducing terminal alpha-L-arabinopyranosidic linkage in ginsenoside Rb2 (alpha-L-arabinopyranosyl-(1-&gt;6)-alpha-D-glucopyranosyl) to release alpha-D-glucopyranosyl (Rd). It is not able to hydrolyze alpha-L-arabinofuranosyl-(1-&gt;6)-alpha-D-glucopyranosyl (Rc).</text>
</comment>
<dbReference type="InterPro" id="IPR050288">
    <property type="entry name" value="Cellulose_deg_GH3"/>
</dbReference>
<dbReference type="AlphaFoldDB" id="A0A087CHR1"/>
<proteinExistence type="inferred from homology"/>
<dbReference type="Gene3D" id="3.20.20.300">
    <property type="entry name" value="Glycoside hydrolase, family 3, N-terminal domain"/>
    <property type="match status" value="1"/>
</dbReference>
<protein>
    <recommendedName>
        <fullName evidence="6">Exo-alpha-(1-&gt;6)-L-arabinopyranosidase</fullName>
    </recommendedName>
</protein>
<name>A0A087CHR1_9BIFI</name>
<dbReference type="EMBL" id="JGZI01000008">
    <property type="protein sequence ID" value="KFI82811.1"/>
    <property type="molecule type" value="Genomic_DNA"/>
</dbReference>
<dbReference type="SUPFAM" id="SSF52279">
    <property type="entry name" value="Beta-D-glucan exohydrolase, C-terminal domain"/>
    <property type="match status" value="1"/>
</dbReference>
<dbReference type="Pfam" id="PF14310">
    <property type="entry name" value="Fn3-like"/>
    <property type="match status" value="1"/>
</dbReference>
<dbReference type="InterPro" id="IPR002772">
    <property type="entry name" value="Glyco_hydro_3_C"/>
</dbReference>
<dbReference type="OrthoDB" id="9803863at2"/>
<dbReference type="GO" id="GO:0005975">
    <property type="term" value="P:carbohydrate metabolic process"/>
    <property type="evidence" value="ECO:0007669"/>
    <property type="project" value="InterPro"/>
</dbReference>
<dbReference type="InterPro" id="IPR026891">
    <property type="entry name" value="Fn3-like"/>
</dbReference>
<feature type="domain" description="Fibronectin type III-like" evidence="8">
    <location>
        <begin position="636"/>
        <end position="705"/>
    </location>
</feature>
<evidence type="ECO:0000256" key="4">
    <source>
        <dbReference type="ARBA" id="ARBA00023277"/>
    </source>
</evidence>
<dbReference type="PROSITE" id="PS00775">
    <property type="entry name" value="GLYCOSYL_HYDROL_F3"/>
    <property type="match status" value="1"/>
</dbReference>
<dbReference type="eggNOG" id="COG1472">
    <property type="taxonomic scope" value="Bacteria"/>
</dbReference>
<dbReference type="InterPro" id="IPR036881">
    <property type="entry name" value="Glyco_hydro_3_C_sf"/>
</dbReference>
<comment type="similarity">
    <text evidence="1 7">Belongs to the glycosyl hydrolase 3 family.</text>
</comment>
<sequence length="717" mass="78548">MEQSQLTDLLGQMTLDEKIGQLLQITGDFYSDKAEERTGPMTQLGLNEDDLANAGTVLGVTGAEECRKIQTAYMKRNRLHIPTLFMGDVIHGFRTIFPIPLGLASSWDDEAAETMARVSGHEASVSGLFVTFSPMVDLVRDPRWGRVMEATGEDPYLNGKLAAAMVHGYQGDDLRGDTSRVAACVKHFAAYGAAVAGRDYNTVDMSERQLRDMYLPGYKTAIDAGAKLVMTSFNTVDGIPASGNRHLFRDILRREWGFNGVVISDFGAVKEMISHGVAGDERDAAKLAIKAGVDIEMMTVCYLRNLGDLIESGEIPEQVLDESVMRILQLKNDLGLFENPLRGADEAEERKVVMSQKHRNAARRVSEESIVLLKNEDAALPLDAANTVALLGPGARSTDLLGAWSWKGEEQDVTALDASLNEAGFQVQTTDEIFDYLDPSQQAIDAAVQLAGKVDVVVLALGEPSFMSGEASSRSDIRLPQAQIELFKAVQAVNQNVIVTLFNGRPLDLSDVQPAKAIVEAWFPGTEGGRALADVLLGKVNPSAKLTMSFPVSVGQVPLYYNVDNTGRPYENDPEGKYVSKYLDVSNYAAYPFGFGLSYSSFEYGQVEVSDSSFDAEHPLEISLTLRNTSERAGTEIVQLYVHDLVGEVVRPIKQLKGYQRVTLEAGESRRVSFTLSEQDVRYVHLGDRLESDPGQFDVMVGPNSRDLSEAIRVELF</sequence>
<dbReference type="GeneID" id="98299815"/>
<dbReference type="FunFam" id="3.20.20.300:FF:000005">
    <property type="entry name" value="Periplasmic beta-glucosidase"/>
    <property type="match status" value="1"/>
</dbReference>
<dbReference type="Gene3D" id="3.40.50.1700">
    <property type="entry name" value="Glycoside hydrolase family 3 C-terminal domain"/>
    <property type="match status" value="1"/>
</dbReference>
<dbReference type="InterPro" id="IPR013783">
    <property type="entry name" value="Ig-like_fold"/>
</dbReference>
<dbReference type="SMART" id="SM01217">
    <property type="entry name" value="Fn3_like"/>
    <property type="match status" value="1"/>
</dbReference>
<dbReference type="GO" id="GO:0008422">
    <property type="term" value="F:beta-glucosidase activity"/>
    <property type="evidence" value="ECO:0007669"/>
    <property type="project" value="UniProtKB-ARBA"/>
</dbReference>
<dbReference type="InterPro" id="IPR036962">
    <property type="entry name" value="Glyco_hydro_3_N_sf"/>
</dbReference>
<dbReference type="PANTHER" id="PTHR42715:SF10">
    <property type="entry name" value="BETA-GLUCOSIDASE"/>
    <property type="match status" value="1"/>
</dbReference>
<dbReference type="SUPFAM" id="SSF51445">
    <property type="entry name" value="(Trans)glycosidases"/>
    <property type="match status" value="1"/>
</dbReference>
<dbReference type="FunFam" id="2.60.40.10:FF:000495">
    <property type="entry name" value="Periplasmic beta-glucosidase"/>
    <property type="match status" value="1"/>
</dbReference>
<reference evidence="9 10" key="1">
    <citation type="submission" date="2014-03" db="EMBL/GenBank/DDBJ databases">
        <title>Genomics of Bifidobacteria.</title>
        <authorList>
            <person name="Ventura M."/>
            <person name="Milani C."/>
            <person name="Lugli G.A."/>
        </authorList>
    </citation>
    <scope>NUCLEOTIDE SEQUENCE [LARGE SCALE GENOMIC DNA]</scope>
    <source>
        <strain evidence="9 10">LMG 21775</strain>
    </source>
</reference>
<evidence type="ECO:0000256" key="6">
    <source>
        <dbReference type="ARBA" id="ARBA00074219"/>
    </source>
</evidence>
<evidence type="ECO:0000256" key="3">
    <source>
        <dbReference type="ARBA" id="ARBA00022801"/>
    </source>
</evidence>
<comment type="subunit">
    <text evidence="2">Homotetramer.</text>
</comment>
<comment type="caution">
    <text evidence="9">The sequence shown here is derived from an EMBL/GenBank/DDBJ whole genome shotgun (WGS) entry which is preliminary data.</text>
</comment>
<evidence type="ECO:0000259" key="8">
    <source>
        <dbReference type="SMART" id="SM01217"/>
    </source>
</evidence>
<dbReference type="PANTHER" id="PTHR42715">
    <property type="entry name" value="BETA-GLUCOSIDASE"/>
    <property type="match status" value="1"/>
</dbReference>
<dbReference type="InterPro" id="IPR019800">
    <property type="entry name" value="Glyco_hydro_3_AS"/>
</dbReference>
<keyword evidence="3 7" id="KW-0378">Hydrolase</keyword>
<gene>
    <name evidence="9" type="ORF">BPSY_0602</name>
</gene>
<evidence type="ECO:0000256" key="7">
    <source>
        <dbReference type="RuleBase" id="RU361161"/>
    </source>
</evidence>
<dbReference type="Gene3D" id="2.60.40.10">
    <property type="entry name" value="Immunoglobulins"/>
    <property type="match status" value="1"/>
</dbReference>
<dbReference type="InterPro" id="IPR001764">
    <property type="entry name" value="Glyco_hydro_3_N"/>
</dbReference>
<keyword evidence="10" id="KW-1185">Reference proteome</keyword>
<evidence type="ECO:0000256" key="2">
    <source>
        <dbReference type="ARBA" id="ARBA00011881"/>
    </source>
</evidence>
<dbReference type="RefSeq" id="WP_033496848.1">
    <property type="nucleotide sequence ID" value="NZ_JGZI01000008.1"/>
</dbReference>
<dbReference type="Proteomes" id="UP000029050">
    <property type="component" value="Unassembled WGS sequence"/>
</dbReference>
<dbReference type="Pfam" id="PF00933">
    <property type="entry name" value="Glyco_hydro_3"/>
    <property type="match status" value="1"/>
</dbReference>
<evidence type="ECO:0000256" key="1">
    <source>
        <dbReference type="ARBA" id="ARBA00005336"/>
    </source>
</evidence>
<keyword evidence="7 9" id="KW-0326">Glycosidase</keyword>
<evidence type="ECO:0000313" key="9">
    <source>
        <dbReference type="EMBL" id="KFI82811.1"/>
    </source>
</evidence>
<keyword evidence="4" id="KW-0119">Carbohydrate metabolism</keyword>
<organism evidence="9 10">
    <name type="scientific">Bifidobacterium psychraerophilum</name>
    <dbReference type="NCBI Taxonomy" id="218140"/>
    <lineage>
        <taxon>Bacteria</taxon>
        <taxon>Bacillati</taxon>
        <taxon>Actinomycetota</taxon>
        <taxon>Actinomycetes</taxon>
        <taxon>Bifidobacteriales</taxon>
        <taxon>Bifidobacteriaceae</taxon>
        <taxon>Bifidobacterium</taxon>
    </lineage>
</organism>
<dbReference type="PRINTS" id="PR00133">
    <property type="entry name" value="GLHYDRLASE3"/>
</dbReference>